<organism evidence="13">
    <name type="scientific">termite gut metagenome</name>
    <dbReference type="NCBI Taxonomy" id="433724"/>
    <lineage>
        <taxon>unclassified sequences</taxon>
        <taxon>metagenomes</taxon>
        <taxon>organismal metagenomes</taxon>
    </lineage>
</organism>
<evidence type="ECO:0000256" key="1">
    <source>
        <dbReference type="ARBA" id="ARBA00001946"/>
    </source>
</evidence>
<dbReference type="InterPro" id="IPR005218">
    <property type="entry name" value="Diacylglycerol/lipid_kinase"/>
</dbReference>
<name>A0A5J4QIS4_9ZZZZ</name>
<sequence length="349" mass="39459">MNEEKKHILFIVNPISGTRDKTRVHYLINNNLDKEKFSWEIVKTKKVGHAIEIAAQAVRNEVDIVAAVGGDGTINEVARSLVHTHTALGIIPCGSGNGLARHLQIPMEPRKAIKALNAGIIHKIDYGKINDIPFFCTCGFGFDAFVSLRFANAGKRGMLTYLEKALQEYLTYTPEMYELKVEDINIRHKAFLIACGNAAQYGNNAYIAPQATITDGLLDVTILEPFTLLDVPNLAFQLFNKTLHQNNRIKTFKCKTLYVHRDKPGVIHFDGDPMVLEKDVKIEIIKESLNVIIPCEQDRDTNVLQKASDYLAELKTMNGLIMENLVESNKQRFIRNRKLIKKIMKNRNQ</sequence>
<dbReference type="GO" id="GO:0046872">
    <property type="term" value="F:metal ion binding"/>
    <property type="evidence" value="ECO:0007669"/>
    <property type="project" value="UniProtKB-KW"/>
</dbReference>
<dbReference type="GO" id="GO:0005886">
    <property type="term" value="C:plasma membrane"/>
    <property type="evidence" value="ECO:0007669"/>
    <property type="project" value="TreeGrafter"/>
</dbReference>
<dbReference type="SMART" id="SM00046">
    <property type="entry name" value="DAGKc"/>
    <property type="match status" value="1"/>
</dbReference>
<keyword evidence="7" id="KW-0067">ATP-binding</keyword>
<keyword evidence="5" id="KW-0547">Nucleotide-binding</keyword>
<keyword evidence="11" id="KW-1208">Phospholipid metabolism</keyword>
<comment type="cofactor">
    <cofactor evidence="1">
        <name>Mg(2+)</name>
        <dbReference type="ChEBI" id="CHEBI:18420"/>
    </cofactor>
</comment>
<dbReference type="GO" id="GO:0008654">
    <property type="term" value="P:phospholipid biosynthetic process"/>
    <property type="evidence" value="ECO:0007669"/>
    <property type="project" value="UniProtKB-KW"/>
</dbReference>
<evidence type="ECO:0000256" key="9">
    <source>
        <dbReference type="ARBA" id="ARBA00023098"/>
    </source>
</evidence>
<dbReference type="InterPro" id="IPR001206">
    <property type="entry name" value="Diacylglycerol_kinase_cat_dom"/>
</dbReference>
<keyword evidence="8" id="KW-0460">Magnesium</keyword>
<dbReference type="Gene3D" id="3.40.50.10330">
    <property type="entry name" value="Probable inorganic polyphosphate/atp-NAD kinase, domain 1"/>
    <property type="match status" value="1"/>
</dbReference>
<dbReference type="SUPFAM" id="SSF111331">
    <property type="entry name" value="NAD kinase/diacylglycerol kinase-like"/>
    <property type="match status" value="1"/>
</dbReference>
<dbReference type="EMBL" id="SNRY01003202">
    <property type="protein sequence ID" value="KAA6321836.1"/>
    <property type="molecule type" value="Genomic_DNA"/>
</dbReference>
<evidence type="ECO:0000256" key="11">
    <source>
        <dbReference type="ARBA" id="ARBA00023264"/>
    </source>
</evidence>
<dbReference type="PANTHER" id="PTHR12358">
    <property type="entry name" value="SPHINGOSINE KINASE"/>
    <property type="match status" value="1"/>
</dbReference>
<keyword evidence="4" id="KW-0479">Metal-binding</keyword>
<feature type="domain" description="DAGKc" evidence="12">
    <location>
        <begin position="3"/>
        <end position="133"/>
    </location>
</feature>
<dbReference type="Pfam" id="PF19279">
    <property type="entry name" value="YegS_C"/>
    <property type="match status" value="1"/>
</dbReference>
<dbReference type="Pfam" id="PF00781">
    <property type="entry name" value="DAGK_cat"/>
    <property type="match status" value="1"/>
</dbReference>
<dbReference type="EC" id="2.7.1.-" evidence="13"/>
<gene>
    <name evidence="13" type="ORF">EZS27_028559</name>
</gene>
<dbReference type="InterPro" id="IPR017438">
    <property type="entry name" value="ATP-NAD_kinase_N"/>
</dbReference>
<dbReference type="PROSITE" id="PS50146">
    <property type="entry name" value="DAGK"/>
    <property type="match status" value="1"/>
</dbReference>
<evidence type="ECO:0000256" key="3">
    <source>
        <dbReference type="ARBA" id="ARBA00022679"/>
    </source>
</evidence>
<keyword evidence="10" id="KW-0594">Phospholipid biosynthesis</keyword>
<dbReference type="GO" id="GO:0016301">
    <property type="term" value="F:kinase activity"/>
    <property type="evidence" value="ECO:0007669"/>
    <property type="project" value="UniProtKB-KW"/>
</dbReference>
<dbReference type="InterPro" id="IPR050187">
    <property type="entry name" value="Lipid_Phosphate_FormReg"/>
</dbReference>
<evidence type="ECO:0000256" key="2">
    <source>
        <dbReference type="ARBA" id="ARBA00022516"/>
    </source>
</evidence>
<keyword evidence="6 13" id="KW-0418">Kinase</keyword>
<comment type="caution">
    <text evidence="13">The sequence shown here is derived from an EMBL/GenBank/DDBJ whole genome shotgun (WGS) entry which is preliminary data.</text>
</comment>
<evidence type="ECO:0000256" key="4">
    <source>
        <dbReference type="ARBA" id="ARBA00022723"/>
    </source>
</evidence>
<keyword evidence="3 13" id="KW-0808">Transferase</keyword>
<dbReference type="Gene3D" id="2.60.200.40">
    <property type="match status" value="1"/>
</dbReference>
<evidence type="ECO:0000256" key="7">
    <source>
        <dbReference type="ARBA" id="ARBA00022840"/>
    </source>
</evidence>
<reference evidence="13" key="1">
    <citation type="submission" date="2019-03" db="EMBL/GenBank/DDBJ databases">
        <title>Single cell metagenomics reveals metabolic interactions within the superorganism composed of flagellate Streblomastix strix and complex community of Bacteroidetes bacteria on its surface.</title>
        <authorList>
            <person name="Treitli S.C."/>
            <person name="Kolisko M."/>
            <person name="Husnik F."/>
            <person name="Keeling P."/>
            <person name="Hampl V."/>
        </authorList>
    </citation>
    <scope>NUCLEOTIDE SEQUENCE</scope>
    <source>
        <strain evidence="13">STM</strain>
    </source>
</reference>
<protein>
    <submittedName>
        <fullName evidence="13">Lipid kinase YegS</fullName>
        <ecNumber evidence="13">2.7.1.-</ecNumber>
    </submittedName>
</protein>
<evidence type="ECO:0000256" key="5">
    <source>
        <dbReference type="ARBA" id="ARBA00022741"/>
    </source>
</evidence>
<accession>A0A5J4QIS4</accession>
<dbReference type="PANTHER" id="PTHR12358:SF106">
    <property type="entry name" value="LIPID KINASE YEGS"/>
    <property type="match status" value="1"/>
</dbReference>
<keyword evidence="9" id="KW-0443">Lipid metabolism</keyword>
<evidence type="ECO:0000259" key="12">
    <source>
        <dbReference type="PROSITE" id="PS50146"/>
    </source>
</evidence>
<dbReference type="InterPro" id="IPR045540">
    <property type="entry name" value="YegS/DAGK_C"/>
</dbReference>
<evidence type="ECO:0000256" key="10">
    <source>
        <dbReference type="ARBA" id="ARBA00023209"/>
    </source>
</evidence>
<proteinExistence type="predicted"/>
<evidence type="ECO:0000256" key="6">
    <source>
        <dbReference type="ARBA" id="ARBA00022777"/>
    </source>
</evidence>
<evidence type="ECO:0000256" key="8">
    <source>
        <dbReference type="ARBA" id="ARBA00022842"/>
    </source>
</evidence>
<evidence type="ECO:0000313" key="13">
    <source>
        <dbReference type="EMBL" id="KAA6321836.1"/>
    </source>
</evidence>
<dbReference type="GO" id="GO:0005524">
    <property type="term" value="F:ATP binding"/>
    <property type="evidence" value="ECO:0007669"/>
    <property type="project" value="UniProtKB-KW"/>
</dbReference>
<keyword evidence="2" id="KW-0444">Lipid biosynthesis</keyword>
<dbReference type="InterPro" id="IPR016064">
    <property type="entry name" value="NAD/diacylglycerol_kinase_sf"/>
</dbReference>
<dbReference type="NCBIfam" id="TIGR00147">
    <property type="entry name" value="YegS/Rv2252/BmrU family lipid kinase"/>
    <property type="match status" value="1"/>
</dbReference>
<dbReference type="AlphaFoldDB" id="A0A5J4QIS4"/>